<name>A1BHC5_CHLPD</name>
<evidence type="ECO:0000259" key="1">
    <source>
        <dbReference type="PROSITE" id="PS50112"/>
    </source>
</evidence>
<dbReference type="InterPro" id="IPR013655">
    <property type="entry name" value="PAS_fold_3"/>
</dbReference>
<dbReference type="AlphaFoldDB" id="A1BHC5"/>
<gene>
    <name evidence="2" type="ordered locus">Cpha266_1785</name>
</gene>
<dbReference type="Gene3D" id="3.30.450.20">
    <property type="entry name" value="PAS domain"/>
    <property type="match status" value="1"/>
</dbReference>
<evidence type="ECO:0000313" key="3">
    <source>
        <dbReference type="Proteomes" id="UP000008701"/>
    </source>
</evidence>
<reference evidence="2 3" key="1">
    <citation type="submission" date="2006-12" db="EMBL/GenBank/DDBJ databases">
        <title>Complete sequence of Chlorobium phaeobacteroides DSM 266.</title>
        <authorList>
            <consortium name="US DOE Joint Genome Institute"/>
            <person name="Copeland A."/>
            <person name="Lucas S."/>
            <person name="Lapidus A."/>
            <person name="Barry K."/>
            <person name="Detter J.C."/>
            <person name="Glavina del Rio T."/>
            <person name="Hammon N."/>
            <person name="Israni S."/>
            <person name="Pitluck S."/>
            <person name="Goltsman E."/>
            <person name="Schmutz J."/>
            <person name="Larimer F."/>
            <person name="Land M."/>
            <person name="Hauser L."/>
            <person name="Mikhailova N."/>
            <person name="Li T."/>
            <person name="Overmann J."/>
            <person name="Bryant D.A."/>
            <person name="Richardson P."/>
        </authorList>
    </citation>
    <scope>NUCLEOTIDE SEQUENCE [LARGE SCALE GENOMIC DNA]</scope>
    <source>
        <strain evidence="2 3">DSM 266</strain>
    </source>
</reference>
<dbReference type="Proteomes" id="UP000008701">
    <property type="component" value="Chromosome"/>
</dbReference>
<accession>A1BHC5</accession>
<keyword evidence="3" id="KW-1185">Reference proteome</keyword>
<dbReference type="SMART" id="SM00091">
    <property type="entry name" value="PAS"/>
    <property type="match status" value="1"/>
</dbReference>
<dbReference type="EMBL" id="CP000492">
    <property type="protein sequence ID" value="ABL65802.1"/>
    <property type="molecule type" value="Genomic_DNA"/>
</dbReference>
<dbReference type="HOGENOM" id="CLU_1218887_0_0_10"/>
<proteinExistence type="predicted"/>
<feature type="domain" description="PAS" evidence="1">
    <location>
        <begin position="100"/>
        <end position="170"/>
    </location>
</feature>
<organism evidence="2 3">
    <name type="scientific">Chlorobium phaeobacteroides (strain DSM 266 / SMG 266 / 2430)</name>
    <dbReference type="NCBI Taxonomy" id="290317"/>
    <lineage>
        <taxon>Bacteria</taxon>
        <taxon>Pseudomonadati</taxon>
        <taxon>Chlorobiota</taxon>
        <taxon>Chlorobiia</taxon>
        <taxon>Chlorobiales</taxon>
        <taxon>Chlorobiaceae</taxon>
        <taxon>Chlorobium/Pelodictyon group</taxon>
        <taxon>Chlorobium</taxon>
    </lineage>
</organism>
<dbReference type="CDD" id="cd00130">
    <property type="entry name" value="PAS"/>
    <property type="match status" value="1"/>
</dbReference>
<protein>
    <submittedName>
        <fullName evidence="2">Putative PAS/PAC sensor protein</fullName>
    </submittedName>
</protein>
<evidence type="ECO:0000313" key="2">
    <source>
        <dbReference type="EMBL" id="ABL65802.1"/>
    </source>
</evidence>
<dbReference type="OrthoDB" id="597625at2"/>
<dbReference type="InterPro" id="IPR000014">
    <property type="entry name" value="PAS"/>
</dbReference>
<dbReference type="InterPro" id="IPR035965">
    <property type="entry name" value="PAS-like_dom_sf"/>
</dbReference>
<dbReference type="Pfam" id="PF08447">
    <property type="entry name" value="PAS_3"/>
    <property type="match status" value="1"/>
</dbReference>
<dbReference type="SUPFAM" id="SSF55785">
    <property type="entry name" value="PYP-like sensor domain (PAS domain)"/>
    <property type="match status" value="1"/>
</dbReference>
<dbReference type="eggNOG" id="ENOG5033YD1">
    <property type="taxonomic scope" value="Bacteria"/>
</dbReference>
<sequence>MESNEGINSRLREYILKKHGSINAFCRATGIKYPAQMTPYLNGNCVPGRKMLQRLEKDGADVEWIMSGNKFRSSLGLGQKLMISHYRTEFEQILRKAKYLSRELNEAIAVPIDAYAVLDHDTKIDGFSNAFEKFLDYPEGALINCRLLDLIHPKDRDNVIKMIEQASKTGYVTDFVSRFIKANGDYMDVEWCLYANTAPMSENMEYAVIARKVYT</sequence>
<dbReference type="STRING" id="290317.Cpha266_1785"/>
<dbReference type="KEGG" id="cph:Cpha266_1785"/>
<dbReference type="PROSITE" id="PS50112">
    <property type="entry name" value="PAS"/>
    <property type="match status" value="1"/>
</dbReference>
<dbReference type="NCBIfam" id="TIGR00229">
    <property type="entry name" value="sensory_box"/>
    <property type="match status" value="1"/>
</dbReference>